<dbReference type="PROSITE" id="PS00798">
    <property type="entry name" value="ALDOKETO_REDUCTASE_1"/>
    <property type="match status" value="1"/>
</dbReference>
<dbReference type="PANTHER" id="PTHR43827:SF3">
    <property type="entry name" value="NADP-DEPENDENT OXIDOREDUCTASE DOMAIN-CONTAINING PROTEIN"/>
    <property type="match status" value="1"/>
</dbReference>
<keyword evidence="2" id="KW-0521">NADP</keyword>
<dbReference type="Gene3D" id="3.20.20.100">
    <property type="entry name" value="NADP-dependent oxidoreductase domain"/>
    <property type="match status" value="1"/>
</dbReference>
<comment type="caution">
    <text evidence="8">The sequence shown here is derived from an EMBL/GenBank/DDBJ whole genome shotgun (WGS) entry which is preliminary data.</text>
</comment>
<feature type="binding site" evidence="5">
    <location>
        <position position="111"/>
    </location>
    <ligand>
        <name>substrate</name>
    </ligand>
</feature>
<accession>A0AAJ2U4A8</accession>
<evidence type="ECO:0000259" key="7">
    <source>
        <dbReference type="Pfam" id="PF00248"/>
    </source>
</evidence>
<dbReference type="PROSITE" id="PS00063">
    <property type="entry name" value="ALDOKETO_REDUCTASE_3"/>
    <property type="match status" value="1"/>
</dbReference>
<keyword evidence="3" id="KW-0560">Oxidoreductase</keyword>
<dbReference type="CDD" id="cd19157">
    <property type="entry name" value="AKR_AKR5G1-3"/>
    <property type="match status" value="1"/>
</dbReference>
<dbReference type="InterPro" id="IPR023210">
    <property type="entry name" value="NADP_OxRdtase_dom"/>
</dbReference>
<dbReference type="PROSITE" id="PS00062">
    <property type="entry name" value="ALDOKETO_REDUCTASE_2"/>
    <property type="match status" value="1"/>
</dbReference>
<evidence type="ECO:0000256" key="2">
    <source>
        <dbReference type="ARBA" id="ARBA00022857"/>
    </source>
</evidence>
<sequence length="275" mass="31304">MNASTAYATLNNGVKMPWLGLGVYKAEDGAEVEQAVIKAIKAGYRSIDTAAVYYNEEGVGSAIKKSGVAREELFITTKVWNDDQGYESALRAFDQSMNKLGLDVLDLYLVHWPVEGKFKDTWKALETLYKAGKVRAIGVSNFNVTHLEELLKTAEIKPMVNQIEFHPYLLQEDLRKYCKEQGIQVEAWRPLTKGDIFSNPTVQEIANAHNKTPAQVLLRWNIEHEVVTIPKSVTESRIIENSQIFDFELTQEEIRKLDELNEDKRYGPDPETFDF</sequence>
<feature type="site" description="Lowers pKa of active site Tyr" evidence="6">
    <location>
        <position position="78"/>
    </location>
</feature>
<dbReference type="GO" id="GO:0016616">
    <property type="term" value="F:oxidoreductase activity, acting on the CH-OH group of donors, NAD or NADP as acceptor"/>
    <property type="evidence" value="ECO:0007669"/>
    <property type="project" value="UniProtKB-ARBA"/>
</dbReference>
<evidence type="ECO:0000256" key="6">
    <source>
        <dbReference type="PIRSR" id="PIRSR000097-3"/>
    </source>
</evidence>
<dbReference type="PRINTS" id="PR00069">
    <property type="entry name" value="ALDKETRDTASE"/>
</dbReference>
<dbReference type="Proteomes" id="UP001285636">
    <property type="component" value="Unassembled WGS sequence"/>
</dbReference>
<dbReference type="FunFam" id="3.20.20.100:FF:000015">
    <property type="entry name" value="Oxidoreductase, aldo/keto reductase family"/>
    <property type="match status" value="1"/>
</dbReference>
<evidence type="ECO:0000313" key="8">
    <source>
        <dbReference type="EMBL" id="MDV2886966.1"/>
    </source>
</evidence>
<feature type="active site" description="Proton donor" evidence="4">
    <location>
        <position position="53"/>
    </location>
</feature>
<dbReference type="AlphaFoldDB" id="A0AAJ2U4A8"/>
<reference evidence="8" key="1">
    <citation type="submission" date="2023-10" db="EMBL/GenBank/DDBJ databases">
        <title>Screening of Alkalihalophilus pseudofirmusBZ-TG-HK211 and Its Alleviation of Salt Stress on Rapeseed Growth.</title>
        <authorList>
            <person name="Zhao B."/>
            <person name="Guo T."/>
        </authorList>
    </citation>
    <scope>NUCLEOTIDE SEQUENCE</scope>
    <source>
        <strain evidence="8">BZ-TG-HK211</strain>
    </source>
</reference>
<evidence type="ECO:0000313" key="9">
    <source>
        <dbReference type="Proteomes" id="UP001285636"/>
    </source>
</evidence>
<dbReference type="EMBL" id="JAWJAY010000006">
    <property type="protein sequence ID" value="MDV2886966.1"/>
    <property type="molecule type" value="Genomic_DNA"/>
</dbReference>
<dbReference type="InterPro" id="IPR044500">
    <property type="entry name" value="AKR5G"/>
</dbReference>
<dbReference type="InterPro" id="IPR036812">
    <property type="entry name" value="NAD(P)_OxRdtase_dom_sf"/>
</dbReference>
<proteinExistence type="inferred from homology"/>
<evidence type="ECO:0000256" key="1">
    <source>
        <dbReference type="ARBA" id="ARBA00007905"/>
    </source>
</evidence>
<dbReference type="SUPFAM" id="SSF51430">
    <property type="entry name" value="NAD(P)-linked oxidoreductase"/>
    <property type="match status" value="1"/>
</dbReference>
<evidence type="ECO:0000256" key="5">
    <source>
        <dbReference type="PIRSR" id="PIRSR000097-2"/>
    </source>
</evidence>
<dbReference type="PIRSF" id="PIRSF000097">
    <property type="entry name" value="AKR"/>
    <property type="match status" value="1"/>
</dbReference>
<feature type="domain" description="NADP-dependent oxidoreductase" evidence="7">
    <location>
        <begin position="24"/>
        <end position="262"/>
    </location>
</feature>
<comment type="similarity">
    <text evidence="1">Belongs to the aldo/keto reductase family.</text>
</comment>
<evidence type="ECO:0000256" key="4">
    <source>
        <dbReference type="PIRSR" id="PIRSR000097-1"/>
    </source>
</evidence>
<dbReference type="InterPro" id="IPR018170">
    <property type="entry name" value="Aldo/ket_reductase_CS"/>
</dbReference>
<dbReference type="InterPro" id="IPR020471">
    <property type="entry name" value="AKR"/>
</dbReference>
<dbReference type="Pfam" id="PF00248">
    <property type="entry name" value="Aldo_ket_red"/>
    <property type="match status" value="1"/>
</dbReference>
<evidence type="ECO:0000256" key="3">
    <source>
        <dbReference type="ARBA" id="ARBA00023002"/>
    </source>
</evidence>
<protein>
    <submittedName>
        <fullName evidence="8">Aldo/keto reductase</fullName>
    </submittedName>
</protein>
<gene>
    <name evidence="8" type="ORF">RYX45_17360</name>
</gene>
<organism evidence="8 9">
    <name type="scientific">Alkalihalophilus pseudofirmus</name>
    <name type="common">Bacillus pseudofirmus</name>
    <dbReference type="NCBI Taxonomy" id="79885"/>
    <lineage>
        <taxon>Bacteria</taxon>
        <taxon>Bacillati</taxon>
        <taxon>Bacillota</taxon>
        <taxon>Bacilli</taxon>
        <taxon>Bacillales</taxon>
        <taxon>Bacillaceae</taxon>
        <taxon>Alkalihalophilus</taxon>
    </lineage>
</organism>
<dbReference type="PANTHER" id="PTHR43827">
    <property type="entry name" value="2,5-DIKETO-D-GLUCONIC ACID REDUCTASE"/>
    <property type="match status" value="1"/>
</dbReference>
<name>A0AAJ2U4A8_ALKPS</name>